<evidence type="ECO:0000313" key="2">
    <source>
        <dbReference type="EMBL" id="PHP52223.1"/>
    </source>
</evidence>
<dbReference type="EMBL" id="MTPX02000059">
    <property type="protein sequence ID" value="PHP52223.1"/>
    <property type="molecule type" value="Genomic_DNA"/>
</dbReference>
<name>A0ABX4M9V2_9ACTO</name>
<reference evidence="2 3" key="1">
    <citation type="submission" date="2017-10" db="EMBL/GenBank/DDBJ databases">
        <title>Draft genome sequence of cellulolytic Actinomyces sp CtC72 isolated from cattle rumen fluid.</title>
        <authorList>
            <person name="Joshi A.J."/>
            <person name="Vasudevan G."/>
            <person name="Lanjekar V.B."/>
            <person name="Hivarkar S."/>
            <person name="Engineer A."/>
            <person name="Pore S.D."/>
            <person name="Dhakephalkar P.K."/>
            <person name="Dagar S."/>
        </authorList>
    </citation>
    <scope>NUCLEOTIDE SEQUENCE [LARGE SCALE GENOMIC DNA]</scope>
    <source>
        <strain evidence="3">CtC72</strain>
    </source>
</reference>
<sequence>MSAAAAHSNRYWNHNVAFHRELVADAARRGGRAVDVGCGEGLLLERLTAVCDEVVGIETDPAAARRTRERLAGIDGADVLLADVLDPQVVSELGVFDTVTCVAVLHHLPLEEGLKRLAALVAPGGRLVIIGLAANKSVADWLLSALSVVPIRVASRLHCETPDIGVRTAPADQSLREIRAAADRILPGTRVRRRFYWRYSLVWDRPVGMGK</sequence>
<gene>
    <name evidence="2" type="ORF">BW737_011270</name>
</gene>
<evidence type="ECO:0000259" key="1">
    <source>
        <dbReference type="Pfam" id="PF08242"/>
    </source>
</evidence>
<dbReference type="GO" id="GO:0008168">
    <property type="term" value="F:methyltransferase activity"/>
    <property type="evidence" value="ECO:0007669"/>
    <property type="project" value="UniProtKB-KW"/>
</dbReference>
<dbReference type="InterPro" id="IPR029063">
    <property type="entry name" value="SAM-dependent_MTases_sf"/>
</dbReference>
<dbReference type="InterPro" id="IPR013217">
    <property type="entry name" value="Methyltransf_12"/>
</dbReference>
<dbReference type="GO" id="GO:0032259">
    <property type="term" value="P:methylation"/>
    <property type="evidence" value="ECO:0007669"/>
    <property type="project" value="UniProtKB-KW"/>
</dbReference>
<proteinExistence type="predicted"/>
<dbReference type="SUPFAM" id="SSF53335">
    <property type="entry name" value="S-adenosyl-L-methionine-dependent methyltransferases"/>
    <property type="match status" value="1"/>
</dbReference>
<accession>A0ABX4M9V2</accession>
<dbReference type="RefSeq" id="WP_086615094.1">
    <property type="nucleotide sequence ID" value="NZ_MTPX02000059.1"/>
</dbReference>
<keyword evidence="2" id="KW-0808">Transferase</keyword>
<protein>
    <submittedName>
        <fullName evidence="2">Class I SAM-dependent methyltransferase</fullName>
    </submittedName>
</protein>
<dbReference type="Gene3D" id="3.40.50.150">
    <property type="entry name" value="Vaccinia Virus protein VP39"/>
    <property type="match status" value="1"/>
</dbReference>
<dbReference type="PANTHER" id="PTHR43861">
    <property type="entry name" value="TRANS-ACONITATE 2-METHYLTRANSFERASE-RELATED"/>
    <property type="match status" value="1"/>
</dbReference>
<feature type="domain" description="Methyltransferase type 12" evidence="1">
    <location>
        <begin position="34"/>
        <end position="127"/>
    </location>
</feature>
<dbReference type="Proteomes" id="UP000194577">
    <property type="component" value="Unassembled WGS sequence"/>
</dbReference>
<dbReference type="CDD" id="cd02440">
    <property type="entry name" value="AdoMet_MTases"/>
    <property type="match status" value="1"/>
</dbReference>
<evidence type="ECO:0000313" key="3">
    <source>
        <dbReference type="Proteomes" id="UP000194577"/>
    </source>
</evidence>
<keyword evidence="3" id="KW-1185">Reference proteome</keyword>
<dbReference type="Pfam" id="PF08242">
    <property type="entry name" value="Methyltransf_12"/>
    <property type="match status" value="1"/>
</dbReference>
<keyword evidence="2" id="KW-0489">Methyltransferase</keyword>
<comment type="caution">
    <text evidence="2">The sequence shown here is derived from an EMBL/GenBank/DDBJ whole genome shotgun (WGS) entry which is preliminary data.</text>
</comment>
<organism evidence="2 3">
    <name type="scientific">Actinomyces ruminis</name>
    <dbReference type="NCBI Taxonomy" id="1937003"/>
    <lineage>
        <taxon>Bacteria</taxon>
        <taxon>Bacillati</taxon>
        <taxon>Actinomycetota</taxon>
        <taxon>Actinomycetes</taxon>
        <taxon>Actinomycetales</taxon>
        <taxon>Actinomycetaceae</taxon>
        <taxon>Actinomyces</taxon>
    </lineage>
</organism>